<keyword evidence="1" id="KW-0560">Oxidoreductase</keyword>
<protein>
    <submittedName>
        <fullName evidence="1">UBX domain protein Ubx2</fullName>
        <ecNumber evidence="1">1.1.1.8</ecNumber>
    </submittedName>
</protein>
<comment type="caution">
    <text evidence="1">The sequence shown here is derived from an EMBL/GenBank/DDBJ whole genome shotgun (WGS) entry which is preliminary data.</text>
</comment>
<name>A0ACC1I103_9FUNG</name>
<accession>A0ACC1I103</accession>
<dbReference type="Proteomes" id="UP001150581">
    <property type="component" value="Unassembled WGS sequence"/>
</dbReference>
<evidence type="ECO:0000313" key="1">
    <source>
        <dbReference type="EMBL" id="KAJ1884704.1"/>
    </source>
</evidence>
<dbReference type="EC" id="1.1.1.8" evidence="1"/>
<gene>
    <name evidence="1" type="primary">ubx2_2</name>
    <name evidence="1" type="ORF">LPJ66_010479</name>
</gene>
<organism evidence="1 2">
    <name type="scientific">Kickxella alabastrina</name>
    <dbReference type="NCBI Taxonomy" id="61397"/>
    <lineage>
        <taxon>Eukaryota</taxon>
        <taxon>Fungi</taxon>
        <taxon>Fungi incertae sedis</taxon>
        <taxon>Zoopagomycota</taxon>
        <taxon>Kickxellomycotina</taxon>
        <taxon>Kickxellomycetes</taxon>
        <taxon>Kickxellales</taxon>
        <taxon>Kickxellaceae</taxon>
        <taxon>Kickxella</taxon>
    </lineage>
</organism>
<evidence type="ECO:0000313" key="2">
    <source>
        <dbReference type="Proteomes" id="UP001150581"/>
    </source>
</evidence>
<keyword evidence="2" id="KW-1185">Reference proteome</keyword>
<dbReference type="EMBL" id="JANBPG010002763">
    <property type="protein sequence ID" value="KAJ1884704.1"/>
    <property type="molecule type" value="Genomic_DNA"/>
</dbReference>
<proteinExistence type="predicted"/>
<reference evidence="1" key="1">
    <citation type="submission" date="2022-07" db="EMBL/GenBank/DDBJ databases">
        <title>Phylogenomic reconstructions and comparative analyses of Kickxellomycotina fungi.</title>
        <authorList>
            <person name="Reynolds N.K."/>
            <person name="Stajich J.E."/>
            <person name="Barry K."/>
            <person name="Grigoriev I.V."/>
            <person name="Crous P."/>
            <person name="Smith M.E."/>
        </authorList>
    </citation>
    <scope>NUCLEOTIDE SEQUENCE</scope>
    <source>
        <strain evidence="1">Benny 63K</strain>
    </source>
</reference>
<sequence>MDSELVQNFCAVTGAEPDVAAGYLQVSDNNVEQAVSLYFENGGQPLHGNTSTASAAPEEAAADAGAAADTSRFIDDEVRAPIAARREVLVDGYGGHGISSTMYGGYAHSNSHGTTRSIFNQAGAVGRVPFRDFAQEAAEIAGDDSTSAASATSRRSRLAELFKPPFEIMHMGDFSSARLAARETGKWVMVNIQDVSDFRCQALNRDIWRQQLVKDVVARDFVFFQTSLETPEGARLTNMYAAHSFPFIGVIDPKTGEMKRTFTRFENVTDTLEDISNFVMDYPLPLRQEPAAASGSSAASARGFGTIHNMTEEEQLAAAIAASELESSDARPQLNSGSRAIHIGSDSEADSDYDVSDSYSEIHTISSGSEDYDNDEVDDDDHDDMDVDSVSVVHERMATQHATTMAAPVQQTVDVGPGAWYRALPNIAPVEPDLGPSVTRIQLRFPNGQRVVRRFAKSGKVSSIFQFLKTAIPEAAAEVPEVLFMGNRLADIVEQTIEEAKLVNASIVVDV</sequence>